<dbReference type="RefSeq" id="WP_102074586.1">
    <property type="nucleotide sequence ID" value="NZ_PDNW01000012.1"/>
</dbReference>
<dbReference type="AlphaFoldDB" id="A0A2N4U289"/>
<sequence>MATNTFTDMPSTTSNPDSTRENAGQTAEDDHKVDISSADDVDVDKDIPTEEEDASSPPPASVKDGG</sequence>
<dbReference type="EMBL" id="PDNW01000012">
    <property type="protein sequence ID" value="PLC49130.1"/>
    <property type="molecule type" value="Genomic_DNA"/>
</dbReference>
<organism evidence="2 3">
    <name type="scientific">Pollutimonas subterranea</name>
    <dbReference type="NCBI Taxonomy" id="2045210"/>
    <lineage>
        <taxon>Bacteria</taxon>
        <taxon>Pseudomonadati</taxon>
        <taxon>Pseudomonadota</taxon>
        <taxon>Betaproteobacteria</taxon>
        <taxon>Burkholderiales</taxon>
        <taxon>Alcaligenaceae</taxon>
        <taxon>Pollutimonas</taxon>
    </lineage>
</organism>
<feature type="compositionally biased region" description="Acidic residues" evidence="1">
    <location>
        <begin position="37"/>
        <end position="54"/>
    </location>
</feature>
<feature type="region of interest" description="Disordered" evidence="1">
    <location>
        <begin position="1"/>
        <end position="66"/>
    </location>
</feature>
<gene>
    <name evidence="2" type="ORF">CR159_13980</name>
</gene>
<comment type="caution">
    <text evidence="2">The sequence shown here is derived from an EMBL/GenBank/DDBJ whole genome shotgun (WGS) entry which is preliminary data.</text>
</comment>
<name>A0A2N4U289_9BURK</name>
<proteinExistence type="predicted"/>
<accession>A0A2N4U289</accession>
<feature type="compositionally biased region" description="Polar residues" evidence="1">
    <location>
        <begin position="1"/>
        <end position="25"/>
    </location>
</feature>
<evidence type="ECO:0000313" key="3">
    <source>
        <dbReference type="Proteomes" id="UP000234190"/>
    </source>
</evidence>
<evidence type="ECO:0000256" key="1">
    <source>
        <dbReference type="SAM" id="MobiDB-lite"/>
    </source>
</evidence>
<reference evidence="2 3" key="1">
    <citation type="submission" date="2017-10" db="EMBL/GenBank/DDBJ databases">
        <title>Two draft genome sequences of Pusillimonas sp. strains isolated from a nitrate- and radionuclide-contaminated groundwater in Russia.</title>
        <authorList>
            <person name="Grouzdev D.S."/>
            <person name="Tourova T.P."/>
            <person name="Goeva M.A."/>
            <person name="Babich T.L."/>
            <person name="Sokolova D.S."/>
            <person name="Abdullin R."/>
            <person name="Poltaraus A.B."/>
            <person name="Toshchakov S.V."/>
            <person name="Nazina T.N."/>
        </authorList>
    </citation>
    <scope>NUCLEOTIDE SEQUENCE [LARGE SCALE GENOMIC DNA]</scope>
    <source>
        <strain evidence="2 3">JR1/69-3-13</strain>
    </source>
</reference>
<protein>
    <submittedName>
        <fullName evidence="2">Uncharacterized protein</fullName>
    </submittedName>
</protein>
<evidence type="ECO:0000313" key="2">
    <source>
        <dbReference type="EMBL" id="PLC49130.1"/>
    </source>
</evidence>
<keyword evidence="3" id="KW-1185">Reference proteome</keyword>
<dbReference type="Proteomes" id="UP000234190">
    <property type="component" value="Unassembled WGS sequence"/>
</dbReference>